<feature type="transmembrane region" description="Helical" evidence="1">
    <location>
        <begin position="7"/>
        <end position="28"/>
    </location>
</feature>
<dbReference type="AlphaFoldDB" id="A0A5C5Q4Q2"/>
<proteinExistence type="predicted"/>
<organism evidence="2 3">
    <name type="scientific">Pseudomonas saxonica</name>
    <dbReference type="NCBI Taxonomy" id="2600598"/>
    <lineage>
        <taxon>Bacteria</taxon>
        <taxon>Pseudomonadati</taxon>
        <taxon>Pseudomonadota</taxon>
        <taxon>Gammaproteobacteria</taxon>
        <taxon>Pseudomonadales</taxon>
        <taxon>Pseudomonadaceae</taxon>
        <taxon>Pseudomonas</taxon>
    </lineage>
</organism>
<dbReference type="Proteomes" id="UP000317901">
    <property type="component" value="Unassembled WGS sequence"/>
</dbReference>
<evidence type="ECO:0000256" key="1">
    <source>
        <dbReference type="SAM" id="Phobius"/>
    </source>
</evidence>
<dbReference type="EMBL" id="VFIP01000002">
    <property type="protein sequence ID" value="TWS00544.1"/>
    <property type="molecule type" value="Genomic_DNA"/>
</dbReference>
<evidence type="ECO:0000313" key="3">
    <source>
        <dbReference type="Proteomes" id="UP000317901"/>
    </source>
</evidence>
<keyword evidence="1" id="KW-1133">Transmembrane helix</keyword>
<name>A0A5C5Q4Q2_9PSED</name>
<gene>
    <name evidence="2" type="ORF">FJD37_01965</name>
</gene>
<protein>
    <submittedName>
        <fullName evidence="2">Uncharacterized protein</fullName>
    </submittedName>
</protein>
<keyword evidence="1" id="KW-0812">Transmembrane</keyword>
<comment type="caution">
    <text evidence="2">The sequence shown here is derived from an EMBL/GenBank/DDBJ whole genome shotgun (WGS) entry which is preliminary data.</text>
</comment>
<accession>A0A5C5Q4Q2</accession>
<sequence length="263" mass="29761">MSAVAKYKIIALSVFVVLIGLFSAYWYFKELNTFTFTVDMPPGFKYSAAVYYVPAPGETCEVATKDNLAPTFNYRWWKSYEPDAVIEIRRTRKGCPLVVYNIKLEIYAVYGPTWADFGSTTAQVVIKEGLDEIDIESFSDAGESTFFGECDWKFRTSGKTRVLRKSLDCKDVNVGRPATRGRPVAGYLPAQLPGKTVRLKLKLSNKERPSMGDTWVEFPNGWKRCMGKGFEDQYAFCRGNTQDFSHFIMADGKQCTIYPGCTE</sequence>
<dbReference type="RefSeq" id="WP_146424790.1">
    <property type="nucleotide sequence ID" value="NZ_VFIP01000002.1"/>
</dbReference>
<reference evidence="2 3" key="1">
    <citation type="submission" date="2019-06" db="EMBL/GenBank/DDBJ databases">
        <title>Pseudomonas bimorpha sp. nov. isolated from bovine raw milk and skim milk concentrate.</title>
        <authorList>
            <person name="Hofmann K."/>
            <person name="Huptas C."/>
            <person name="Doll E."/>
            <person name="Scherer S."/>
            <person name="Wenning M."/>
        </authorList>
    </citation>
    <scope>NUCLEOTIDE SEQUENCE [LARGE SCALE GENOMIC DNA]</scope>
    <source>
        <strain evidence="2 3">DSM 108990</strain>
    </source>
</reference>
<evidence type="ECO:0000313" key="2">
    <source>
        <dbReference type="EMBL" id="TWS00544.1"/>
    </source>
</evidence>
<dbReference type="OrthoDB" id="7017115at2"/>
<keyword evidence="1" id="KW-0472">Membrane</keyword>